<proteinExistence type="predicted"/>
<sequence>MEREPKKHSACDECRARKLKCSGNQSGCERCHKDKVACVYSIQKPMGRPRKRRRGGDTADDEQAQYSSQIPAELSIVEPSSNRHHNQNQIVGPEQGNPPCTLFVDQFEWLNYETFEPSAAPNSLFDLEAQPAGAILGMSEGPVSPPNRNSTLRLRTGEPSPFHLRDRPAEPFVFSDGLAAYFPGIEERPLQTSCSCLSTFFSIISMLRIPPPTHSVSLPYVLQTSDAALQATQTSFNCESCHSDVQATYIAQMMLGIQLPLLCQFYHRVLASIEATTDPQYVVMGDGQAMQLDPEQWKIMARTAIRKEAMKVLEIVKQLEIITGQFHGVPASRVGNLTDRWGNEPLCIRILKTIKAVAEYIALR</sequence>
<dbReference type="Pfam" id="PF00172">
    <property type="entry name" value="Zn_clus"/>
    <property type="match status" value="1"/>
</dbReference>
<evidence type="ECO:0000256" key="3">
    <source>
        <dbReference type="ARBA" id="ARBA00023125"/>
    </source>
</evidence>
<dbReference type="PANTHER" id="PTHR47540:SF4">
    <property type="entry name" value="TRANSCRIPTION FACTOR RGLT"/>
    <property type="match status" value="1"/>
</dbReference>
<dbReference type="SUPFAM" id="SSF57701">
    <property type="entry name" value="Zn2/Cys6 DNA-binding domain"/>
    <property type="match status" value="1"/>
</dbReference>
<dbReference type="InterPro" id="IPR036864">
    <property type="entry name" value="Zn2-C6_fun-type_DNA-bd_sf"/>
</dbReference>
<evidence type="ECO:0000313" key="8">
    <source>
        <dbReference type="EMBL" id="RPB13300.1"/>
    </source>
</evidence>
<feature type="domain" description="Zn(2)-C6 fungal-type" evidence="7">
    <location>
        <begin position="10"/>
        <end position="40"/>
    </location>
</feature>
<dbReference type="OrthoDB" id="10261408at2759"/>
<dbReference type="EMBL" id="ML119123">
    <property type="protein sequence ID" value="RPB13300.1"/>
    <property type="molecule type" value="Genomic_DNA"/>
</dbReference>
<evidence type="ECO:0000313" key="9">
    <source>
        <dbReference type="Proteomes" id="UP000277580"/>
    </source>
</evidence>
<evidence type="ECO:0000256" key="1">
    <source>
        <dbReference type="ARBA" id="ARBA00004123"/>
    </source>
</evidence>
<keyword evidence="3" id="KW-0238">DNA-binding</keyword>
<feature type="region of interest" description="Disordered" evidence="6">
    <location>
        <begin position="44"/>
        <end position="69"/>
    </location>
</feature>
<dbReference type="PROSITE" id="PS00463">
    <property type="entry name" value="ZN2_CY6_FUNGAL_1"/>
    <property type="match status" value="1"/>
</dbReference>
<dbReference type="PANTHER" id="PTHR47540">
    <property type="entry name" value="THIAMINE REPRESSIBLE GENES REGULATORY PROTEIN THI5"/>
    <property type="match status" value="1"/>
</dbReference>
<dbReference type="PROSITE" id="PS50048">
    <property type="entry name" value="ZN2_CY6_FUNGAL_2"/>
    <property type="match status" value="1"/>
</dbReference>
<keyword evidence="9" id="KW-1185">Reference proteome</keyword>
<dbReference type="SMART" id="SM00066">
    <property type="entry name" value="GAL4"/>
    <property type="match status" value="1"/>
</dbReference>
<gene>
    <name evidence="8" type="ORF">P167DRAFT_109018</name>
</gene>
<dbReference type="STRING" id="1392247.A0A3N4KS10"/>
<evidence type="ECO:0000256" key="4">
    <source>
        <dbReference type="ARBA" id="ARBA00023163"/>
    </source>
</evidence>
<keyword evidence="5" id="KW-0539">Nucleus</keyword>
<evidence type="ECO:0000256" key="6">
    <source>
        <dbReference type="SAM" id="MobiDB-lite"/>
    </source>
</evidence>
<keyword evidence="4" id="KW-0804">Transcription</keyword>
<accession>A0A3N4KS10</accession>
<name>A0A3N4KS10_9PEZI</name>
<dbReference type="GO" id="GO:0043565">
    <property type="term" value="F:sequence-specific DNA binding"/>
    <property type="evidence" value="ECO:0007669"/>
    <property type="project" value="TreeGrafter"/>
</dbReference>
<dbReference type="Proteomes" id="UP000277580">
    <property type="component" value="Unassembled WGS sequence"/>
</dbReference>
<evidence type="ECO:0000256" key="5">
    <source>
        <dbReference type="ARBA" id="ARBA00023242"/>
    </source>
</evidence>
<evidence type="ECO:0000256" key="2">
    <source>
        <dbReference type="ARBA" id="ARBA00023015"/>
    </source>
</evidence>
<dbReference type="GO" id="GO:0045944">
    <property type="term" value="P:positive regulation of transcription by RNA polymerase II"/>
    <property type="evidence" value="ECO:0007669"/>
    <property type="project" value="TreeGrafter"/>
</dbReference>
<dbReference type="InterPro" id="IPR001138">
    <property type="entry name" value="Zn2Cys6_DnaBD"/>
</dbReference>
<reference evidence="8 9" key="1">
    <citation type="journal article" date="2018" name="Nat. Ecol. Evol.">
        <title>Pezizomycetes genomes reveal the molecular basis of ectomycorrhizal truffle lifestyle.</title>
        <authorList>
            <person name="Murat C."/>
            <person name="Payen T."/>
            <person name="Noel B."/>
            <person name="Kuo A."/>
            <person name="Morin E."/>
            <person name="Chen J."/>
            <person name="Kohler A."/>
            <person name="Krizsan K."/>
            <person name="Balestrini R."/>
            <person name="Da Silva C."/>
            <person name="Montanini B."/>
            <person name="Hainaut M."/>
            <person name="Levati E."/>
            <person name="Barry K.W."/>
            <person name="Belfiori B."/>
            <person name="Cichocki N."/>
            <person name="Clum A."/>
            <person name="Dockter R.B."/>
            <person name="Fauchery L."/>
            <person name="Guy J."/>
            <person name="Iotti M."/>
            <person name="Le Tacon F."/>
            <person name="Lindquist E.A."/>
            <person name="Lipzen A."/>
            <person name="Malagnac F."/>
            <person name="Mello A."/>
            <person name="Molinier V."/>
            <person name="Miyauchi S."/>
            <person name="Poulain J."/>
            <person name="Riccioni C."/>
            <person name="Rubini A."/>
            <person name="Sitrit Y."/>
            <person name="Splivallo R."/>
            <person name="Traeger S."/>
            <person name="Wang M."/>
            <person name="Zifcakova L."/>
            <person name="Wipf D."/>
            <person name="Zambonelli A."/>
            <person name="Paolocci F."/>
            <person name="Nowrousian M."/>
            <person name="Ottonello S."/>
            <person name="Baldrian P."/>
            <person name="Spatafora J.W."/>
            <person name="Henrissat B."/>
            <person name="Nagy L.G."/>
            <person name="Aury J.M."/>
            <person name="Wincker P."/>
            <person name="Grigoriev I.V."/>
            <person name="Bonfante P."/>
            <person name="Martin F.M."/>
        </authorList>
    </citation>
    <scope>NUCLEOTIDE SEQUENCE [LARGE SCALE GENOMIC DNA]</scope>
    <source>
        <strain evidence="8 9">CCBAS932</strain>
    </source>
</reference>
<evidence type="ECO:0000259" key="7">
    <source>
        <dbReference type="PROSITE" id="PS50048"/>
    </source>
</evidence>
<keyword evidence="2" id="KW-0805">Transcription regulation</keyword>
<dbReference type="AlphaFoldDB" id="A0A3N4KS10"/>
<dbReference type="InParanoid" id="A0A3N4KS10"/>
<comment type="subcellular location">
    <subcellularLocation>
        <location evidence="1">Nucleus</location>
    </subcellularLocation>
</comment>
<dbReference type="CDD" id="cd00067">
    <property type="entry name" value="GAL4"/>
    <property type="match status" value="1"/>
</dbReference>
<dbReference type="InterPro" id="IPR051711">
    <property type="entry name" value="Stress_Response_Reg"/>
</dbReference>
<dbReference type="GO" id="GO:0008270">
    <property type="term" value="F:zinc ion binding"/>
    <property type="evidence" value="ECO:0007669"/>
    <property type="project" value="InterPro"/>
</dbReference>
<dbReference type="GO" id="GO:0005634">
    <property type="term" value="C:nucleus"/>
    <property type="evidence" value="ECO:0007669"/>
    <property type="project" value="UniProtKB-SubCell"/>
</dbReference>
<dbReference type="Gene3D" id="4.10.240.10">
    <property type="entry name" value="Zn(2)-C6 fungal-type DNA-binding domain"/>
    <property type="match status" value="1"/>
</dbReference>
<protein>
    <recommendedName>
        <fullName evidence="7">Zn(2)-C6 fungal-type domain-containing protein</fullName>
    </recommendedName>
</protein>
<dbReference type="GO" id="GO:0000981">
    <property type="term" value="F:DNA-binding transcription factor activity, RNA polymerase II-specific"/>
    <property type="evidence" value="ECO:0007669"/>
    <property type="project" value="InterPro"/>
</dbReference>
<organism evidence="8 9">
    <name type="scientific">Morchella conica CCBAS932</name>
    <dbReference type="NCBI Taxonomy" id="1392247"/>
    <lineage>
        <taxon>Eukaryota</taxon>
        <taxon>Fungi</taxon>
        <taxon>Dikarya</taxon>
        <taxon>Ascomycota</taxon>
        <taxon>Pezizomycotina</taxon>
        <taxon>Pezizomycetes</taxon>
        <taxon>Pezizales</taxon>
        <taxon>Morchellaceae</taxon>
        <taxon>Morchella</taxon>
    </lineage>
</organism>